<evidence type="ECO:0000313" key="1">
    <source>
        <dbReference type="EMBL" id="QEX17671.1"/>
    </source>
</evidence>
<reference evidence="1 2" key="1">
    <citation type="submission" date="2019-08" db="EMBL/GenBank/DDBJ databases">
        <title>Hyperibacter terrae gen. nov., sp. nov. and Hyperibacter viscosus sp. nov., two new members in the family Rhodospirillaceae isolated from the rhizosphere of Hypericum perforatum.</title>
        <authorList>
            <person name="Noviana Z."/>
        </authorList>
    </citation>
    <scope>NUCLEOTIDE SEQUENCE [LARGE SCALE GENOMIC DNA]</scope>
    <source>
        <strain evidence="1 2">R5913</strain>
    </source>
</reference>
<proteinExistence type="predicted"/>
<accession>A0A5J6MKF2</accession>
<gene>
    <name evidence="1" type="ORF">FRZ44_29740</name>
</gene>
<dbReference type="KEGG" id="htq:FRZ44_29740"/>
<sequence>MTGCASTEVSNRKTYAGPPLARPDRIIVYDFTANPDNVPPESSFAGDSAGKPTPEQLQVTEQVGAEVAKQLVADLREAGLPAVQAAGQPAPKVNDIVIKGYFGSVNQGSVAKRVLIGFGSGDASLVTVVEGYQMRSYGLHLLGSGEVNSEGGHMPGVILPLAVLAATANPIGLVVAGTVKVAGEASGATTIEGAAKRTADEISVELVDAAKRQGWIQ</sequence>
<organism evidence="1 2">
    <name type="scientific">Hypericibacter terrae</name>
    <dbReference type="NCBI Taxonomy" id="2602015"/>
    <lineage>
        <taxon>Bacteria</taxon>
        <taxon>Pseudomonadati</taxon>
        <taxon>Pseudomonadota</taxon>
        <taxon>Alphaproteobacteria</taxon>
        <taxon>Rhodospirillales</taxon>
        <taxon>Dongiaceae</taxon>
        <taxon>Hypericibacter</taxon>
    </lineage>
</organism>
<dbReference type="Pfam" id="PF14366">
    <property type="entry name" value="DUF4410"/>
    <property type="match status" value="1"/>
</dbReference>
<evidence type="ECO:0000313" key="2">
    <source>
        <dbReference type="Proteomes" id="UP000326202"/>
    </source>
</evidence>
<dbReference type="InterPro" id="IPR025522">
    <property type="entry name" value="DUF4410"/>
</dbReference>
<dbReference type="Proteomes" id="UP000326202">
    <property type="component" value="Chromosome"/>
</dbReference>
<dbReference type="AlphaFoldDB" id="A0A5J6MKF2"/>
<name>A0A5J6MKF2_9PROT</name>
<evidence type="ECO:0008006" key="3">
    <source>
        <dbReference type="Google" id="ProtNLM"/>
    </source>
</evidence>
<protein>
    <recommendedName>
        <fullName evidence="3">DUF4410 domain-containing protein</fullName>
    </recommendedName>
</protein>
<keyword evidence="2" id="KW-1185">Reference proteome</keyword>
<dbReference type="EMBL" id="CP042906">
    <property type="protein sequence ID" value="QEX17671.1"/>
    <property type="molecule type" value="Genomic_DNA"/>
</dbReference>